<dbReference type="PROSITE" id="PS51819">
    <property type="entry name" value="VOC"/>
    <property type="match status" value="1"/>
</dbReference>
<dbReference type="AlphaFoldDB" id="A0A248TNJ5"/>
<proteinExistence type="predicted"/>
<dbReference type="InterPro" id="IPR029068">
    <property type="entry name" value="Glyas_Bleomycin-R_OHBP_Dase"/>
</dbReference>
<sequence length="124" mass="14135">MAFKIELFVIDLHQSIHFYQEILGCSLMKQGENSALFKNEDTFLLLTGESILDEDHYFKKRNLANKGVGVELILSVDDVNDHYEQITKVALGVIESPIKHQSWGATDFRVIDPDGYYIRLTSKG</sequence>
<protein>
    <recommendedName>
        <fullName evidence="1">VOC domain-containing protein</fullName>
    </recommendedName>
</protein>
<evidence type="ECO:0000313" key="2">
    <source>
        <dbReference type="EMBL" id="ASV69689.1"/>
    </source>
</evidence>
<evidence type="ECO:0000259" key="1">
    <source>
        <dbReference type="PROSITE" id="PS51819"/>
    </source>
</evidence>
<dbReference type="OrthoDB" id="9795618at2"/>
<dbReference type="EMBL" id="CP022983">
    <property type="protein sequence ID" value="ASV69689.1"/>
    <property type="molecule type" value="Genomic_DNA"/>
</dbReference>
<feature type="domain" description="VOC" evidence="1">
    <location>
        <begin position="1"/>
        <end position="123"/>
    </location>
</feature>
<evidence type="ECO:0000313" key="3">
    <source>
        <dbReference type="Proteomes" id="UP000215137"/>
    </source>
</evidence>
<dbReference type="InterPro" id="IPR037523">
    <property type="entry name" value="VOC_core"/>
</dbReference>
<dbReference type="RefSeq" id="WP_095373253.1">
    <property type="nucleotide sequence ID" value="NZ_CP022983.1"/>
</dbReference>
<reference evidence="2 3" key="1">
    <citation type="submission" date="2017-08" db="EMBL/GenBank/DDBJ databases">
        <title>Complete Genome Sequence of Bacillus kochii Oregon-R-modENCODE STRAIN BDGP4, isolated from Drosophila melanogaster gut.</title>
        <authorList>
            <person name="Wan K.H."/>
            <person name="Yu C."/>
            <person name="Park S."/>
            <person name="Hammonds A.S."/>
            <person name="Booth B.W."/>
            <person name="Celniker S.E."/>
        </authorList>
    </citation>
    <scope>NUCLEOTIDE SEQUENCE [LARGE SCALE GENOMIC DNA]</scope>
    <source>
        <strain evidence="2 3">BDGP4</strain>
    </source>
</reference>
<dbReference type="Pfam" id="PF00903">
    <property type="entry name" value="Glyoxalase"/>
    <property type="match status" value="1"/>
</dbReference>
<keyword evidence="3" id="KW-1185">Reference proteome</keyword>
<name>A0A248TNJ5_9BACI</name>
<accession>A0A248TNJ5</accession>
<organism evidence="2 3">
    <name type="scientific">Cytobacillus kochii</name>
    <dbReference type="NCBI Taxonomy" id="859143"/>
    <lineage>
        <taxon>Bacteria</taxon>
        <taxon>Bacillati</taxon>
        <taxon>Bacillota</taxon>
        <taxon>Bacilli</taxon>
        <taxon>Bacillales</taxon>
        <taxon>Bacillaceae</taxon>
        <taxon>Cytobacillus</taxon>
    </lineage>
</organism>
<dbReference type="InterPro" id="IPR004360">
    <property type="entry name" value="Glyas_Fos-R_dOase_dom"/>
</dbReference>
<gene>
    <name evidence="2" type="ORF">CKF48_21695</name>
</gene>
<dbReference type="SUPFAM" id="SSF54593">
    <property type="entry name" value="Glyoxalase/Bleomycin resistance protein/Dihydroxybiphenyl dioxygenase"/>
    <property type="match status" value="1"/>
</dbReference>
<dbReference type="Gene3D" id="3.10.180.10">
    <property type="entry name" value="2,3-Dihydroxybiphenyl 1,2-Dioxygenase, domain 1"/>
    <property type="match status" value="1"/>
</dbReference>
<dbReference type="Proteomes" id="UP000215137">
    <property type="component" value="Chromosome"/>
</dbReference>
<dbReference type="KEGG" id="bko:CKF48_21695"/>